<evidence type="ECO:0000256" key="8">
    <source>
        <dbReference type="ARBA" id="ARBA00023004"/>
    </source>
</evidence>
<evidence type="ECO:0000256" key="6">
    <source>
        <dbReference type="ARBA" id="ARBA00022891"/>
    </source>
</evidence>
<dbReference type="PROSITE" id="PS00364">
    <property type="entry name" value="BACTERIAL_PQQ_2"/>
    <property type="match status" value="1"/>
</dbReference>
<keyword evidence="5 12" id="KW-0106">Calcium</keyword>
<protein>
    <submittedName>
        <fullName evidence="15">PQQ-dependent dehydrogenase, methanol/ethanol family</fullName>
        <ecNumber evidence="15">1.1.2.-</ecNumber>
    </submittedName>
</protein>
<dbReference type="Pfam" id="PF01011">
    <property type="entry name" value="PQQ"/>
    <property type="match status" value="1"/>
</dbReference>
<feature type="binding site" evidence="12">
    <location>
        <position position="266"/>
    </location>
    <ligand>
        <name>Ca(2+)</name>
        <dbReference type="ChEBI" id="CHEBI:29108"/>
    </ligand>
</feature>
<dbReference type="EMBL" id="SACO01000002">
    <property type="protein sequence ID" value="RVU07223.1"/>
    <property type="molecule type" value="Genomic_DNA"/>
</dbReference>
<dbReference type="InterPro" id="IPR017512">
    <property type="entry name" value="PQQ_MeOH/EtOH_DH"/>
</dbReference>
<feature type="binding site" evidence="11">
    <location>
        <position position="551"/>
    </location>
    <ligand>
        <name>pyrroloquinoline quinone</name>
        <dbReference type="ChEBI" id="CHEBI:58442"/>
    </ligand>
</feature>
<name>A0A437NBB5_9SPHN</name>
<dbReference type="Pfam" id="PF13442">
    <property type="entry name" value="Cytochrome_CBB3"/>
    <property type="match status" value="1"/>
</dbReference>
<dbReference type="SUPFAM" id="SSF46626">
    <property type="entry name" value="Cytochrome c"/>
    <property type="match status" value="1"/>
</dbReference>
<evidence type="ECO:0000256" key="3">
    <source>
        <dbReference type="ARBA" id="ARBA00022723"/>
    </source>
</evidence>
<evidence type="ECO:0000256" key="2">
    <source>
        <dbReference type="ARBA" id="ARBA00022617"/>
    </source>
</evidence>
<keyword evidence="7 15" id="KW-0560">Oxidoreductase</keyword>
<dbReference type="PANTHER" id="PTHR32303">
    <property type="entry name" value="QUINOPROTEIN ALCOHOL DEHYDROGENASE (CYTOCHROME C)"/>
    <property type="match status" value="1"/>
</dbReference>
<comment type="cofactor">
    <cofactor evidence="11">
        <name>heme c</name>
        <dbReference type="ChEBI" id="CHEBI:61717"/>
    </cofactor>
    <text evidence="11">Binds 1 heme c group per subunit.</text>
</comment>
<dbReference type="InterPro" id="IPR011047">
    <property type="entry name" value="Quinoprotein_ADH-like_sf"/>
</dbReference>
<evidence type="ECO:0000313" key="15">
    <source>
        <dbReference type="EMBL" id="RVU07223.1"/>
    </source>
</evidence>
<dbReference type="GO" id="GO:0030288">
    <property type="term" value="C:outer membrane-bounded periplasmic space"/>
    <property type="evidence" value="ECO:0007669"/>
    <property type="project" value="InterPro"/>
</dbReference>
<dbReference type="InterPro" id="IPR018391">
    <property type="entry name" value="PQQ_b-propeller_rpt"/>
</dbReference>
<feature type="active site" description="Proton acceptor" evidence="10">
    <location>
        <position position="311"/>
    </location>
</feature>
<organism evidence="15 16">
    <name type="scientific">Novosphingobium umbonatum</name>
    <dbReference type="NCBI Taxonomy" id="1908524"/>
    <lineage>
        <taxon>Bacteria</taxon>
        <taxon>Pseudomonadati</taxon>
        <taxon>Pseudomonadota</taxon>
        <taxon>Alphaproteobacteria</taxon>
        <taxon>Sphingomonadales</taxon>
        <taxon>Sphingomonadaceae</taxon>
        <taxon>Novosphingobium</taxon>
    </lineage>
</organism>
<dbReference type="Proteomes" id="UP000282837">
    <property type="component" value="Unassembled WGS sequence"/>
</dbReference>
<dbReference type="Gene3D" id="2.140.10.10">
    <property type="entry name" value="Quinoprotein alcohol dehydrogenase-like superfamily"/>
    <property type="match status" value="1"/>
</dbReference>
<dbReference type="SUPFAM" id="SSF50998">
    <property type="entry name" value="Quinoprotein alcohol dehydrogenase-like"/>
    <property type="match status" value="1"/>
</dbReference>
<feature type="binding site" description="axial binding residue" evidence="12">
    <location>
        <position position="660"/>
    </location>
    <ligand>
        <name>heme c</name>
        <dbReference type="ChEBI" id="CHEBI:61717"/>
    </ligand>
    <ligandPart>
        <name>Fe</name>
        <dbReference type="ChEBI" id="CHEBI:18248"/>
    </ligandPart>
</feature>
<feature type="binding site" evidence="11">
    <location>
        <position position="129"/>
    </location>
    <ligand>
        <name>pyrroloquinoline quinone</name>
        <dbReference type="ChEBI" id="CHEBI:58442"/>
    </ligand>
</feature>
<gene>
    <name evidence="15" type="ORF">EOE18_03875</name>
</gene>
<keyword evidence="9 13" id="KW-1015">Disulfide bond</keyword>
<feature type="binding site" evidence="11">
    <location>
        <begin position="189"/>
        <end position="190"/>
    </location>
    <ligand>
        <name>pyrroloquinoline quinone</name>
        <dbReference type="ChEBI" id="CHEBI:58442"/>
    </ligand>
</feature>
<feature type="domain" description="Cytochrome c" evidence="14">
    <location>
        <begin position="604"/>
        <end position="683"/>
    </location>
</feature>
<comment type="similarity">
    <text evidence="1">Belongs to the bacterial PQQ dehydrogenase family.</text>
</comment>
<evidence type="ECO:0000256" key="10">
    <source>
        <dbReference type="PIRSR" id="PIRSR617512-1"/>
    </source>
</evidence>
<keyword evidence="3 12" id="KW-0479">Metal-binding</keyword>
<dbReference type="OrthoDB" id="9794322at2"/>
<dbReference type="AlphaFoldDB" id="A0A437NBB5"/>
<feature type="binding site" description="axial binding residue" evidence="12">
    <location>
        <position position="621"/>
    </location>
    <ligand>
        <name>heme c</name>
        <dbReference type="ChEBI" id="CHEBI:61717"/>
    </ligand>
    <ligandPart>
        <name>Fe</name>
        <dbReference type="ChEBI" id="CHEBI:18248"/>
    </ligandPart>
</feature>
<keyword evidence="6 11" id="KW-0634">PQQ</keyword>
<dbReference type="InterPro" id="IPR001479">
    <property type="entry name" value="Quinoprotein_DH_CS"/>
</dbReference>
<evidence type="ECO:0000256" key="4">
    <source>
        <dbReference type="ARBA" id="ARBA00022729"/>
    </source>
</evidence>
<dbReference type="InterPro" id="IPR036909">
    <property type="entry name" value="Cyt_c-like_dom_sf"/>
</dbReference>
<dbReference type="GO" id="GO:0016614">
    <property type="term" value="F:oxidoreductase activity, acting on CH-OH group of donors"/>
    <property type="evidence" value="ECO:0007669"/>
    <property type="project" value="InterPro"/>
</dbReference>
<feature type="binding site" evidence="11">
    <location>
        <position position="77"/>
    </location>
    <ligand>
        <name>pyrroloquinoline quinone</name>
        <dbReference type="ChEBI" id="CHEBI:58442"/>
    </ligand>
</feature>
<comment type="cofactor">
    <cofactor evidence="11">
        <name>pyrroloquinoline quinone</name>
        <dbReference type="ChEBI" id="CHEBI:58442"/>
    </cofactor>
    <text evidence="11">Binds 1 PQQ group per subunit.</text>
</comment>
<evidence type="ECO:0000259" key="14">
    <source>
        <dbReference type="PROSITE" id="PS51007"/>
    </source>
</evidence>
<dbReference type="Pfam" id="PF13360">
    <property type="entry name" value="PQQ_2"/>
    <property type="match status" value="1"/>
</dbReference>
<feature type="disulfide bond" evidence="13">
    <location>
        <begin position="123"/>
        <end position="124"/>
    </location>
</feature>
<dbReference type="GO" id="GO:0016020">
    <property type="term" value="C:membrane"/>
    <property type="evidence" value="ECO:0007669"/>
    <property type="project" value="InterPro"/>
</dbReference>
<feature type="binding site" evidence="12">
    <location>
        <position position="311"/>
    </location>
    <ligand>
        <name>Ca(2+)</name>
        <dbReference type="ChEBI" id="CHEBI:29108"/>
    </ligand>
</feature>
<sequence length="692" mass="73996">MVTSGLIGSIAQGAGPQGLAVNAASIAAAAQKGDNWLSHGRSYDEQRFSPLSQINQSNVGQLGLAWYADMDTARGQEATPLVIDGVIYTTTAWSKAKAYDALSGKLLWQYDPKVPGETAVKACCDVVNRGMGAWGNKLFLGTLDGRLIALDRETGKVLWSKVTVDQSKPYTITGAPRVINGLVIIGNGGAEMGVRGFVAAYDANTGKQVWKFYTVPDAPGKNAPEYLRRAEATWKGEYWKLGGGGTVWDSMAYDEKLDLLYIGVGNGSPWNQAYRSPGGGDNLYLSSIVAVRPKTGEYVWHFQETPGETWDFTATQHIVLADLMIKGQKRKVLMHAPKNGFFYVVDRETGQFISGKNFVPVNWASGLDPVSGRPIEIPEARYDKTGKFAFVTPGAGGAHSWHPMAWDPKQNLMFIPAQIAGFPYMPEEGWKSAKYGFNNGLNQGAAALPADEAARAAAKAATKGALIAWDPLTQSERWRVDYPGPSNGGLLATAGDLLFQGTAKGEFLAYSTKDGKKLWSFGAQTGVIAAPVTFTVKGQQYVAVMAGWGGIWPLATGALAWNSGPMQNTSRLLVFKLGGKGKLPAAPAMTLAPLDPPPATASAEVVAKGAYTFGRFCGTCHGDAAIGGGVLPDLRRSAALHSAETWSAIVHDGALKDRGMIAWGTQLSREEIEAVRAYVIKRAHEDKALGNK</sequence>
<evidence type="ECO:0000256" key="7">
    <source>
        <dbReference type="ARBA" id="ARBA00023002"/>
    </source>
</evidence>
<evidence type="ECO:0000256" key="11">
    <source>
        <dbReference type="PIRSR" id="PIRSR617512-2"/>
    </source>
</evidence>
<accession>A0A437NBB5</accession>
<keyword evidence="2 11" id="KW-0349">Heme</keyword>
<dbReference type="PROSITE" id="PS51007">
    <property type="entry name" value="CYTC"/>
    <property type="match status" value="1"/>
</dbReference>
<dbReference type="InterPro" id="IPR002372">
    <property type="entry name" value="PQQ_rpt_dom"/>
</dbReference>
<comment type="caution">
    <text evidence="15">The sequence shown here is derived from an EMBL/GenBank/DDBJ whole genome shotgun (WGS) entry which is preliminary data.</text>
</comment>
<keyword evidence="8 12" id="KW-0408">Iron</keyword>
<evidence type="ECO:0000256" key="9">
    <source>
        <dbReference type="ARBA" id="ARBA00023157"/>
    </source>
</evidence>
<dbReference type="SMART" id="SM00564">
    <property type="entry name" value="PQQ"/>
    <property type="match status" value="4"/>
</dbReference>
<feature type="binding site" description="covalent" evidence="11">
    <location>
        <position position="617"/>
    </location>
    <ligand>
        <name>heme c</name>
        <dbReference type="ChEBI" id="CHEBI:61717"/>
    </ligand>
</feature>
<dbReference type="GO" id="GO:0009055">
    <property type="term" value="F:electron transfer activity"/>
    <property type="evidence" value="ECO:0007669"/>
    <property type="project" value="InterPro"/>
</dbReference>
<feature type="binding site" evidence="11">
    <location>
        <position position="338"/>
    </location>
    <ligand>
        <name>pyrroloquinoline quinone</name>
        <dbReference type="ChEBI" id="CHEBI:58442"/>
    </ligand>
</feature>
<feature type="binding site" description="covalent" evidence="11">
    <location>
        <position position="620"/>
    </location>
    <ligand>
        <name>heme c</name>
        <dbReference type="ChEBI" id="CHEBI:61717"/>
    </ligand>
</feature>
<evidence type="ECO:0000256" key="12">
    <source>
        <dbReference type="PIRSR" id="PIRSR617512-3"/>
    </source>
</evidence>
<evidence type="ECO:0000256" key="5">
    <source>
        <dbReference type="ARBA" id="ARBA00022837"/>
    </source>
</evidence>
<comment type="cofactor">
    <cofactor evidence="12">
        <name>Ca(2+)</name>
        <dbReference type="ChEBI" id="CHEBI:29108"/>
    </cofactor>
    <text evidence="12">Binds 1 Ca(2+) ion per subunit.</text>
</comment>
<dbReference type="GO" id="GO:0020037">
    <property type="term" value="F:heme binding"/>
    <property type="evidence" value="ECO:0007669"/>
    <property type="project" value="InterPro"/>
</dbReference>
<dbReference type="CDD" id="cd10279">
    <property type="entry name" value="PQQ_ADH_II"/>
    <property type="match status" value="1"/>
</dbReference>
<dbReference type="GO" id="GO:0005509">
    <property type="term" value="F:calcium ion binding"/>
    <property type="evidence" value="ECO:0007669"/>
    <property type="project" value="InterPro"/>
</dbReference>
<dbReference type="Gene3D" id="1.10.760.10">
    <property type="entry name" value="Cytochrome c-like domain"/>
    <property type="match status" value="1"/>
</dbReference>
<proteinExistence type="inferred from homology"/>
<feature type="binding site" evidence="11">
    <location>
        <position position="246"/>
    </location>
    <ligand>
        <name>pyrroloquinoline quinone</name>
        <dbReference type="ChEBI" id="CHEBI:58442"/>
    </ligand>
</feature>
<keyword evidence="16" id="KW-1185">Reference proteome</keyword>
<reference evidence="15 16" key="1">
    <citation type="submission" date="2019-01" db="EMBL/GenBank/DDBJ databases">
        <authorList>
            <person name="Chen W.-M."/>
        </authorList>
    </citation>
    <scope>NUCLEOTIDE SEQUENCE [LARGE SCALE GENOMIC DNA]</scope>
    <source>
        <strain evidence="15 16">FSY-9</strain>
    </source>
</reference>
<keyword evidence="4" id="KW-0732">Signal</keyword>
<dbReference type="NCBIfam" id="TIGR03075">
    <property type="entry name" value="PQQ_enz_alc_DH"/>
    <property type="match status" value="1"/>
</dbReference>
<evidence type="ECO:0000313" key="16">
    <source>
        <dbReference type="Proteomes" id="UP000282837"/>
    </source>
</evidence>
<dbReference type="EC" id="1.1.2.-" evidence="15"/>
<evidence type="ECO:0000256" key="1">
    <source>
        <dbReference type="ARBA" id="ARBA00008156"/>
    </source>
</evidence>
<evidence type="ECO:0000256" key="13">
    <source>
        <dbReference type="PIRSR" id="PIRSR617512-4"/>
    </source>
</evidence>
<dbReference type="InterPro" id="IPR009056">
    <property type="entry name" value="Cyt_c-like_dom"/>
</dbReference>
<feature type="binding site" evidence="11">
    <location>
        <position position="173"/>
    </location>
    <ligand>
        <name>pyrroloquinoline quinone</name>
        <dbReference type="ChEBI" id="CHEBI:58442"/>
    </ligand>
</feature>
<feature type="binding site" evidence="12">
    <location>
        <position position="191"/>
    </location>
    <ligand>
        <name>Ca(2+)</name>
        <dbReference type="ChEBI" id="CHEBI:29108"/>
    </ligand>
</feature>